<keyword evidence="7" id="KW-0496">Mitochondrion</keyword>
<dbReference type="GO" id="GO:0032979">
    <property type="term" value="P:protein insertion into mitochondrial inner membrane from matrix"/>
    <property type="evidence" value="ECO:0007669"/>
    <property type="project" value="TreeGrafter"/>
</dbReference>
<evidence type="ECO:0000313" key="14">
    <source>
        <dbReference type="Proteomes" id="UP000325780"/>
    </source>
</evidence>
<dbReference type="NCBIfam" id="TIGR03592">
    <property type="entry name" value="yidC_oxa1_cterm"/>
    <property type="match status" value="1"/>
</dbReference>
<dbReference type="GO" id="GO:0032977">
    <property type="term" value="F:membrane insertase activity"/>
    <property type="evidence" value="ECO:0007669"/>
    <property type="project" value="InterPro"/>
</dbReference>
<keyword evidence="8 11" id="KW-0472">Membrane</keyword>
<keyword evidence="3 9" id="KW-0812">Transmembrane</keyword>
<evidence type="ECO:0000313" key="13">
    <source>
        <dbReference type="EMBL" id="KAE8144593.1"/>
    </source>
</evidence>
<dbReference type="EMBL" id="ML742480">
    <property type="protein sequence ID" value="KAE8144593.1"/>
    <property type="molecule type" value="Genomic_DNA"/>
</dbReference>
<sequence length="488" mass="53570">MLGGAGLKGRGLPAMARQRLTAFPRSARSMSSFRPGTSTFPLRSGLTNQSLAGNLSWRSASAINRVSATRFNSTSSAAAATTGDQWGAPAEVAEFPELDVNSIPEKIGYLKDLGLDYGWGPSACIEYIIEHFHIWGGLPWWASIVGTGLLVRLALLKPMLNAADTSTKVSNLKEVIGPLRAAMTASAQGKDQVTAMKYKAQISQVQRDNGVNPYKTFIPFLQIPIGFGCYRVVKGMASLPVPGLATESVGWIQDLTIADPYMALPAATALFMYLSFKKGGESGMNQFQQTGMGQIMLYVMPSITFAFTAFFPSALQLYFASTGLFALGQAYLLSSHKFRRFANIAIPNPVDEVSMTPAEKQRALRMLTEAVRADTIASRPESSSQKISFIDRTINSIKQKASSTGNEMKEKLAEATGQGPKKNADGTLAEAPRLSEKDRKLADDYEQRRREEETWRREGRNHARRMAHMRTLEQEKEKARSAFKAKQR</sequence>
<dbReference type="GO" id="GO:0005743">
    <property type="term" value="C:mitochondrial inner membrane"/>
    <property type="evidence" value="ECO:0007669"/>
    <property type="project" value="UniProtKB-SubCell"/>
</dbReference>
<evidence type="ECO:0000256" key="5">
    <source>
        <dbReference type="ARBA" id="ARBA00022946"/>
    </source>
</evidence>
<evidence type="ECO:0000256" key="7">
    <source>
        <dbReference type="ARBA" id="ARBA00023128"/>
    </source>
</evidence>
<organism evidence="13 14">
    <name type="scientific">Aspergillus avenaceus</name>
    <dbReference type="NCBI Taxonomy" id="36643"/>
    <lineage>
        <taxon>Eukaryota</taxon>
        <taxon>Fungi</taxon>
        <taxon>Dikarya</taxon>
        <taxon>Ascomycota</taxon>
        <taxon>Pezizomycotina</taxon>
        <taxon>Eurotiomycetes</taxon>
        <taxon>Eurotiomycetidae</taxon>
        <taxon>Eurotiales</taxon>
        <taxon>Aspergillaceae</taxon>
        <taxon>Aspergillus</taxon>
        <taxon>Aspergillus subgen. Circumdati</taxon>
    </lineage>
</organism>
<accession>A0A5N6TDZ8</accession>
<evidence type="ECO:0000256" key="11">
    <source>
        <dbReference type="SAM" id="Phobius"/>
    </source>
</evidence>
<proteinExistence type="inferred from homology"/>
<comment type="similarity">
    <text evidence="2 9">Belongs to the OXA1/ALB3/YidC family.</text>
</comment>
<dbReference type="InterPro" id="IPR028055">
    <property type="entry name" value="YidC/Oxa/ALB_C"/>
</dbReference>
<dbReference type="Proteomes" id="UP000325780">
    <property type="component" value="Unassembled WGS sequence"/>
</dbReference>
<evidence type="ECO:0000256" key="8">
    <source>
        <dbReference type="ARBA" id="ARBA00023136"/>
    </source>
</evidence>
<evidence type="ECO:0000256" key="4">
    <source>
        <dbReference type="ARBA" id="ARBA00022792"/>
    </source>
</evidence>
<feature type="domain" description="Membrane insertase YidC/Oxa/ALB C-terminal" evidence="12">
    <location>
        <begin position="140"/>
        <end position="333"/>
    </location>
</feature>
<keyword evidence="14" id="KW-1185">Reference proteome</keyword>
<evidence type="ECO:0000256" key="9">
    <source>
        <dbReference type="RuleBase" id="RU003945"/>
    </source>
</evidence>
<dbReference type="OrthoDB" id="2148490at2759"/>
<feature type="compositionally biased region" description="Basic and acidic residues" evidence="10">
    <location>
        <begin position="470"/>
        <end position="480"/>
    </location>
</feature>
<feature type="transmembrane region" description="Helical" evidence="11">
    <location>
        <begin position="295"/>
        <end position="311"/>
    </location>
</feature>
<feature type="compositionally biased region" description="Basic and acidic residues" evidence="10">
    <location>
        <begin position="433"/>
        <end position="461"/>
    </location>
</feature>
<evidence type="ECO:0000256" key="6">
    <source>
        <dbReference type="ARBA" id="ARBA00022989"/>
    </source>
</evidence>
<protein>
    <submittedName>
        <fullName evidence="13">60Kd inner membrane protein-domain-containing protein</fullName>
    </submittedName>
</protein>
<evidence type="ECO:0000256" key="10">
    <source>
        <dbReference type="SAM" id="MobiDB-lite"/>
    </source>
</evidence>
<reference evidence="13 14" key="1">
    <citation type="submission" date="2019-04" db="EMBL/GenBank/DDBJ databases">
        <title>Friends and foes A comparative genomics study of 23 Aspergillus species from section Flavi.</title>
        <authorList>
            <consortium name="DOE Joint Genome Institute"/>
            <person name="Kjaerbolling I."/>
            <person name="Vesth T."/>
            <person name="Frisvad J.C."/>
            <person name="Nybo J.L."/>
            <person name="Theobald S."/>
            <person name="Kildgaard S."/>
            <person name="Isbrandt T."/>
            <person name="Kuo A."/>
            <person name="Sato A."/>
            <person name="Lyhne E.K."/>
            <person name="Kogle M.E."/>
            <person name="Wiebenga A."/>
            <person name="Kun R.S."/>
            <person name="Lubbers R.J."/>
            <person name="Makela M.R."/>
            <person name="Barry K."/>
            <person name="Chovatia M."/>
            <person name="Clum A."/>
            <person name="Daum C."/>
            <person name="Haridas S."/>
            <person name="He G."/>
            <person name="LaButti K."/>
            <person name="Lipzen A."/>
            <person name="Mondo S."/>
            <person name="Riley R."/>
            <person name="Salamov A."/>
            <person name="Simmons B.A."/>
            <person name="Magnuson J.K."/>
            <person name="Henrissat B."/>
            <person name="Mortensen U.H."/>
            <person name="Larsen T.O."/>
            <person name="Devries R.P."/>
            <person name="Grigoriev I.V."/>
            <person name="Machida M."/>
            <person name="Baker S.E."/>
            <person name="Andersen M.R."/>
        </authorList>
    </citation>
    <scope>NUCLEOTIDE SEQUENCE [LARGE SCALE GENOMIC DNA]</scope>
    <source>
        <strain evidence="13 14">IBT 18842</strain>
    </source>
</reference>
<keyword evidence="4" id="KW-0999">Mitochondrion inner membrane</keyword>
<feature type="region of interest" description="Disordered" evidence="10">
    <location>
        <begin position="400"/>
        <end position="488"/>
    </location>
</feature>
<evidence type="ECO:0000259" key="12">
    <source>
        <dbReference type="Pfam" id="PF02096"/>
    </source>
</evidence>
<dbReference type="InterPro" id="IPR001708">
    <property type="entry name" value="YidC/ALB3/OXA1/COX18"/>
</dbReference>
<dbReference type="PANTHER" id="PTHR12428:SF66">
    <property type="entry name" value="MITOCHONDRIAL INNER MEMBRANE PROTEIN OXA1L"/>
    <property type="match status" value="1"/>
</dbReference>
<dbReference type="CDD" id="cd20069">
    <property type="entry name" value="5TM_Oxa1-like"/>
    <property type="match status" value="1"/>
</dbReference>
<dbReference type="Pfam" id="PF02096">
    <property type="entry name" value="60KD_IMP"/>
    <property type="match status" value="1"/>
</dbReference>
<dbReference type="PANTHER" id="PTHR12428">
    <property type="entry name" value="OXA1"/>
    <property type="match status" value="1"/>
</dbReference>
<gene>
    <name evidence="13" type="ORF">BDV25DRAFT_166484</name>
</gene>
<evidence type="ECO:0000256" key="1">
    <source>
        <dbReference type="ARBA" id="ARBA00004448"/>
    </source>
</evidence>
<keyword evidence="5" id="KW-0809">Transit peptide</keyword>
<evidence type="ECO:0000256" key="2">
    <source>
        <dbReference type="ARBA" id="ARBA00009877"/>
    </source>
</evidence>
<comment type="subcellular location">
    <subcellularLocation>
        <location evidence="9">Membrane</location>
        <topology evidence="9">Multi-pass membrane protein</topology>
    </subcellularLocation>
    <subcellularLocation>
        <location evidence="1">Mitochondrion inner membrane</location>
        <topology evidence="1">Multi-pass membrane protein</topology>
    </subcellularLocation>
</comment>
<dbReference type="AlphaFoldDB" id="A0A5N6TDZ8"/>
<name>A0A5N6TDZ8_ASPAV</name>
<evidence type="ECO:0000256" key="3">
    <source>
        <dbReference type="ARBA" id="ARBA00022692"/>
    </source>
</evidence>
<keyword evidence="6 11" id="KW-1133">Transmembrane helix</keyword>